<dbReference type="Pfam" id="PF12833">
    <property type="entry name" value="HTH_18"/>
    <property type="match status" value="1"/>
</dbReference>
<dbReference type="InterPro" id="IPR009057">
    <property type="entry name" value="Homeodomain-like_sf"/>
</dbReference>
<dbReference type="Pfam" id="PF01168">
    <property type="entry name" value="Ala_racemase_N"/>
    <property type="match status" value="1"/>
</dbReference>
<comment type="caution">
    <text evidence="6">The sequence shown here is derived from an EMBL/GenBank/DDBJ whole genome shotgun (WGS) entry which is preliminary data.</text>
</comment>
<organism evidence="6 7">
    <name type="scientific">Tsukamurella conjunctivitidis</name>
    <dbReference type="NCBI Taxonomy" id="2592068"/>
    <lineage>
        <taxon>Bacteria</taxon>
        <taxon>Bacillati</taxon>
        <taxon>Actinomycetota</taxon>
        <taxon>Actinomycetes</taxon>
        <taxon>Mycobacteriales</taxon>
        <taxon>Tsukamurellaceae</taxon>
        <taxon>Tsukamurella</taxon>
    </lineage>
</organism>
<keyword evidence="2" id="KW-0238">DNA-binding</keyword>
<feature type="domain" description="HTH araC/xylS-type" evidence="5">
    <location>
        <begin position="257"/>
        <end position="354"/>
    </location>
</feature>
<accession>A0A5C5S5B7</accession>
<dbReference type="AlphaFoldDB" id="A0A5C5S5B7"/>
<sequence length="823" mass="87161">MCLPVRMLRLGQQGAPPPGAAGYAAAMPAPVVSHLMESLAREGLPVAEWAERSGIHRDVRSTDLQLAFPQVVSFLRAAVRASPERPLGLEAGARPLLQSFGMLGVAVQTADDVEGAVAVGLQHHRAAGSLVDFAVDADGDAVRLTVVPRTDDVEILPFLCEETLLSVTTLLRSALGDEHWAPSTVAVPYPAPPYADEYAARFGCPVRFDAPAGAMTVPRDLMRTPLPRREPAVHAAALAACREIGGAAGAGDLDHVWAVEQLVRADLHRPVTMAGVARQLNTGERTLRRHLAEAGESFRSIHARVRRERAEHLLRATDLPLRAVAEAVGFADARDFRRAFLQWTGRTPGDVRADPGPRGGAIPAAEGDLRSHRAEPTPPHVRSVPMTGNGTGETTTGAGRLDLAAAPSSPDRDWEIDPAAYWATIDAATHGLDAPILAADLTALRYNVADMLRRAAGKPIRVASKSIRSRPVLDALLRVPGYAGVLAYDVAEAHWLAADGVDHTGAARPGCTDVVVAYPSADLGAIAALAADPAASMRVTLMIDDAEQLDIIDAAVPPSRRPELRVCIDVDASYHAPAVGAIGARRSPVRTRAEASVLAATVAGRKGFRLVGVMTYDAQIAGVGDLSIRRPGAGALLRTMQRASWDELVARRREILTDLRRIADLEFVNGGGTGSLERNAEDPNVTDIAAGSGLYGPHLFDGYSHFRPAPAMGFGLAVVRRPDEQTVTCHGGGWIASGAAGSDRLPLPVWPEGLKLTGREGAGEVQTPVTGERAGRISLGDRVWFRHTKAGEPAEHADDLVIVSDGAVHATVPTYRGEGKCFL</sequence>
<name>A0A5C5S5B7_9ACTN</name>
<evidence type="ECO:0000256" key="4">
    <source>
        <dbReference type="SAM" id="MobiDB-lite"/>
    </source>
</evidence>
<evidence type="ECO:0000256" key="3">
    <source>
        <dbReference type="ARBA" id="ARBA00023163"/>
    </source>
</evidence>
<dbReference type="PROSITE" id="PS01124">
    <property type="entry name" value="HTH_ARAC_FAMILY_2"/>
    <property type="match status" value="1"/>
</dbReference>
<dbReference type="GO" id="GO:0005829">
    <property type="term" value="C:cytosol"/>
    <property type="evidence" value="ECO:0007669"/>
    <property type="project" value="TreeGrafter"/>
</dbReference>
<dbReference type="InterPro" id="IPR032687">
    <property type="entry name" value="AraC-type_N"/>
</dbReference>
<dbReference type="Gene3D" id="1.10.10.60">
    <property type="entry name" value="Homeodomain-like"/>
    <property type="match status" value="1"/>
</dbReference>
<dbReference type="GO" id="GO:0003700">
    <property type="term" value="F:DNA-binding transcription factor activity"/>
    <property type="evidence" value="ECO:0007669"/>
    <property type="project" value="InterPro"/>
</dbReference>
<dbReference type="SUPFAM" id="SSF46689">
    <property type="entry name" value="Homeodomain-like"/>
    <property type="match status" value="1"/>
</dbReference>
<dbReference type="Proteomes" id="UP000319375">
    <property type="component" value="Unassembled WGS sequence"/>
</dbReference>
<dbReference type="SUPFAM" id="SSF51419">
    <property type="entry name" value="PLP-binding barrel"/>
    <property type="match status" value="1"/>
</dbReference>
<keyword evidence="1" id="KW-0805">Transcription regulation</keyword>
<dbReference type="SMART" id="SM00342">
    <property type="entry name" value="HTH_ARAC"/>
    <property type="match status" value="1"/>
</dbReference>
<dbReference type="PANTHER" id="PTHR47894">
    <property type="entry name" value="HTH-TYPE TRANSCRIPTIONAL REGULATOR GADX"/>
    <property type="match status" value="1"/>
</dbReference>
<gene>
    <name evidence="6" type="ORF">FK530_08085</name>
</gene>
<dbReference type="EMBL" id="VIGX01000003">
    <property type="protein sequence ID" value="TWS29481.1"/>
    <property type="molecule type" value="Genomic_DNA"/>
</dbReference>
<evidence type="ECO:0000313" key="6">
    <source>
        <dbReference type="EMBL" id="TWS29481.1"/>
    </source>
</evidence>
<dbReference type="InterPro" id="IPR018060">
    <property type="entry name" value="HTH_AraC"/>
</dbReference>
<dbReference type="GO" id="GO:0000976">
    <property type="term" value="F:transcription cis-regulatory region binding"/>
    <property type="evidence" value="ECO:0007669"/>
    <property type="project" value="TreeGrafter"/>
</dbReference>
<dbReference type="Gene3D" id="3.20.20.10">
    <property type="entry name" value="Alanine racemase"/>
    <property type="match status" value="1"/>
</dbReference>
<dbReference type="PANTHER" id="PTHR47894:SF1">
    <property type="entry name" value="HTH-TYPE TRANSCRIPTIONAL REGULATOR VQSM"/>
    <property type="match status" value="1"/>
</dbReference>
<dbReference type="InterPro" id="IPR001608">
    <property type="entry name" value="Ala_racemase_N"/>
</dbReference>
<feature type="region of interest" description="Disordered" evidence="4">
    <location>
        <begin position="347"/>
        <end position="411"/>
    </location>
</feature>
<reference evidence="6 7" key="1">
    <citation type="submission" date="2019-06" db="EMBL/GenBank/DDBJ databases">
        <title>Tsukamurella conjunctivitidis sp. nov., Tsukamurella assacharolytica sp. nov. and Tsukamurella sputae sp. nov. isolated from patients with conjunctivitis, bacteraemia (lymphoma) and respiratory infection (sputum) in Hong Kong.</title>
        <authorList>
            <person name="Teng J.L.L."/>
            <person name="Lee H.H."/>
            <person name="Fong J.Y.H."/>
            <person name="Fok K.M.N."/>
            <person name="Lau S.K.P."/>
            <person name="Woo P.C.Y."/>
        </authorList>
    </citation>
    <scope>NUCLEOTIDE SEQUENCE [LARGE SCALE GENOMIC DNA]</scope>
    <source>
        <strain evidence="6 7">HKU72</strain>
    </source>
</reference>
<proteinExistence type="predicted"/>
<evidence type="ECO:0000256" key="1">
    <source>
        <dbReference type="ARBA" id="ARBA00023015"/>
    </source>
</evidence>
<protein>
    <submittedName>
        <fullName evidence="6">Helix-turn-helix domain-containing protein</fullName>
    </submittedName>
</protein>
<evidence type="ECO:0000256" key="2">
    <source>
        <dbReference type="ARBA" id="ARBA00023125"/>
    </source>
</evidence>
<dbReference type="Pfam" id="PF12625">
    <property type="entry name" value="Arabinose_bd"/>
    <property type="match status" value="1"/>
</dbReference>
<evidence type="ECO:0000259" key="5">
    <source>
        <dbReference type="PROSITE" id="PS01124"/>
    </source>
</evidence>
<dbReference type="InterPro" id="IPR029066">
    <property type="entry name" value="PLP-binding_barrel"/>
</dbReference>
<keyword evidence="3" id="KW-0804">Transcription</keyword>
<evidence type="ECO:0000313" key="7">
    <source>
        <dbReference type="Proteomes" id="UP000319375"/>
    </source>
</evidence>
<keyword evidence="7" id="KW-1185">Reference proteome</keyword>